<organism evidence="1 2">
    <name type="scientific">Peronosclerospora sorghi</name>
    <dbReference type="NCBI Taxonomy" id="230839"/>
    <lineage>
        <taxon>Eukaryota</taxon>
        <taxon>Sar</taxon>
        <taxon>Stramenopiles</taxon>
        <taxon>Oomycota</taxon>
        <taxon>Peronosporomycetes</taxon>
        <taxon>Peronosporales</taxon>
        <taxon>Peronosporaceae</taxon>
        <taxon>Peronosclerospora</taxon>
    </lineage>
</organism>
<accession>A0ACC0VJ73</accession>
<dbReference type="Proteomes" id="UP001163321">
    <property type="component" value="Chromosome 8"/>
</dbReference>
<sequence length="195" mass="22040">MSDVSDSEIAACVATLQKLQENKAHELFQSSPRFKSLRTVLVPLFQTCVPSFIMAIQPLATLCVRSVREQRKIGIVAGAKSILLANVPDVVTQMNKLMLLKENEEARIANEKELDNSLYYIRACYTCKVKFSNLHNFYDRIADLRGYIAIVTGARLKIGYEITLKLLRSGALVVTTTRFPKDVAFRYAKEKDFEV</sequence>
<name>A0ACC0VJ73_9STRA</name>
<gene>
    <name evidence="1" type="ORF">PsorP6_004789</name>
</gene>
<protein>
    <submittedName>
        <fullName evidence="1">Uncharacterized protein</fullName>
    </submittedName>
</protein>
<comment type="caution">
    <text evidence="1">The sequence shown here is derived from an EMBL/GenBank/DDBJ whole genome shotgun (WGS) entry which is preliminary data.</text>
</comment>
<reference evidence="1 2" key="1">
    <citation type="journal article" date="2022" name="bioRxiv">
        <title>The genome of the oomycete Peronosclerospora sorghi, a cosmopolitan pathogen of maize and sorghum, is inflated with dispersed pseudogenes.</title>
        <authorList>
            <person name="Fletcher K."/>
            <person name="Martin F."/>
            <person name="Isakeit T."/>
            <person name="Cavanaugh K."/>
            <person name="Magill C."/>
            <person name="Michelmore R."/>
        </authorList>
    </citation>
    <scope>NUCLEOTIDE SEQUENCE [LARGE SCALE GENOMIC DNA]</scope>
    <source>
        <strain evidence="1">P6</strain>
    </source>
</reference>
<proteinExistence type="predicted"/>
<dbReference type="EMBL" id="CM047587">
    <property type="protein sequence ID" value="KAI9906176.1"/>
    <property type="molecule type" value="Genomic_DNA"/>
</dbReference>
<evidence type="ECO:0000313" key="2">
    <source>
        <dbReference type="Proteomes" id="UP001163321"/>
    </source>
</evidence>
<keyword evidence="2" id="KW-1185">Reference proteome</keyword>
<evidence type="ECO:0000313" key="1">
    <source>
        <dbReference type="EMBL" id="KAI9906176.1"/>
    </source>
</evidence>